<dbReference type="SMART" id="SM00148">
    <property type="entry name" value="PLCXc"/>
    <property type="match status" value="1"/>
</dbReference>
<dbReference type="GO" id="GO:0005634">
    <property type="term" value="C:nucleus"/>
    <property type="evidence" value="ECO:0007669"/>
    <property type="project" value="UniProtKB-SubCell"/>
</dbReference>
<proteinExistence type="predicted"/>
<comment type="cofactor">
    <cofactor evidence="1">
        <name>Ca(2+)</name>
        <dbReference type="ChEBI" id="CHEBI:29108"/>
    </cofactor>
</comment>
<evidence type="ECO:0000256" key="16">
    <source>
        <dbReference type="SAM" id="MobiDB-lite"/>
    </source>
</evidence>
<comment type="function">
    <text evidence="2">The production of the second messenger molecules diacylglycerol (DAG) and inositol 1,4,5-trisphosphate (IP3) is mediated by activated phosphatidylinositol-specific phospholipase C enzymes. In vitro, hydrolyzes PtdIns(4,5)P2 in a Ca(2+)-dependent manner. Triggers intracellular Ca(2+) oscillations in oocytes solely during M phase and is involved in inducing oocyte activation and initiating embryonic development up to the blastocyst stage. Is therefore a strong candidate for the egg-activating soluble sperm factor that is transferred from the sperm into the egg cytoplasm following gamete membrane fusion. May exert an inhibitory effect on phospholipase-C-coupled processes that depend on calcium ions and protein kinase C, including CFTR trafficking and function.</text>
</comment>
<dbReference type="EMBL" id="JAAKFY010000007">
    <property type="protein sequence ID" value="KAF3855012.1"/>
    <property type="molecule type" value="Genomic_DNA"/>
</dbReference>
<evidence type="ECO:0000256" key="6">
    <source>
        <dbReference type="ARBA" id="ARBA00022490"/>
    </source>
</evidence>
<dbReference type="PANTHER" id="PTHR10336:SF29">
    <property type="entry name" value="1-PHOSPHATIDYLINOSITOL 4,5-BISPHOSPHATE PHOSPHODIESTERASE ZETA-1"/>
    <property type="match status" value="1"/>
</dbReference>
<keyword evidence="13" id="KW-0278">Fertilization</keyword>
<dbReference type="InterPro" id="IPR000909">
    <property type="entry name" value="PLipase_C_PInositol-sp_X_dom"/>
</dbReference>
<evidence type="ECO:0000256" key="15">
    <source>
        <dbReference type="RuleBase" id="RU361133"/>
    </source>
</evidence>
<keyword evidence="7 15" id="KW-0378">Hydrolase</keyword>
<dbReference type="Pfam" id="PF00388">
    <property type="entry name" value="PI-PLC-X"/>
    <property type="match status" value="1"/>
</dbReference>
<keyword evidence="11" id="KW-0807">Transducer</keyword>
<dbReference type="PRINTS" id="PR00390">
    <property type="entry name" value="PHPHLIPASEC"/>
</dbReference>
<dbReference type="InterPro" id="IPR035892">
    <property type="entry name" value="C2_domain_sf"/>
</dbReference>
<evidence type="ECO:0000256" key="9">
    <source>
        <dbReference type="ARBA" id="ARBA00022963"/>
    </source>
</evidence>
<dbReference type="FunFam" id="3.20.20.190:FF:000039">
    <property type="entry name" value="Phosphoinositide phospholipase C"/>
    <property type="match status" value="1"/>
</dbReference>
<keyword evidence="20" id="KW-1185">Reference proteome</keyword>
<comment type="subcellular location">
    <subcellularLocation>
        <location evidence="4">Cytoplasm</location>
        <location evidence="4">Perinuclear region</location>
    </subcellularLocation>
    <subcellularLocation>
        <location evidence="3">Nucleus</location>
    </subcellularLocation>
</comment>
<feature type="region of interest" description="Disordered" evidence="16">
    <location>
        <begin position="247"/>
        <end position="277"/>
    </location>
</feature>
<dbReference type="CDD" id="cd00275">
    <property type="entry name" value="C2_PLC_like"/>
    <property type="match status" value="1"/>
</dbReference>
<feature type="domain" description="PI-PLC Y-box" evidence="18">
    <location>
        <begin position="301"/>
        <end position="416"/>
    </location>
</feature>
<evidence type="ECO:0000256" key="11">
    <source>
        <dbReference type="ARBA" id="ARBA00023224"/>
    </source>
</evidence>
<dbReference type="EC" id="3.1.4.11" evidence="15"/>
<evidence type="ECO:0000256" key="8">
    <source>
        <dbReference type="ARBA" id="ARBA00022837"/>
    </source>
</evidence>
<feature type="non-terminal residue" evidence="19">
    <location>
        <position position="1"/>
    </location>
</feature>
<dbReference type="PROSITE" id="PS50004">
    <property type="entry name" value="C2"/>
    <property type="match status" value="1"/>
</dbReference>
<evidence type="ECO:0000256" key="1">
    <source>
        <dbReference type="ARBA" id="ARBA00001913"/>
    </source>
</evidence>
<keyword evidence="12" id="KW-0539">Nucleus</keyword>
<comment type="caution">
    <text evidence="19">The sequence shown here is derived from an EMBL/GenBank/DDBJ whole genome shotgun (WGS) entry which is preliminary data.</text>
</comment>
<dbReference type="AlphaFoldDB" id="A0A7J5YZK7"/>
<evidence type="ECO:0000259" key="18">
    <source>
        <dbReference type="PROSITE" id="PS50008"/>
    </source>
</evidence>
<reference evidence="19 20" key="1">
    <citation type="submission" date="2020-03" db="EMBL/GenBank/DDBJ databases">
        <title>Dissostichus mawsoni Genome sequencing and assembly.</title>
        <authorList>
            <person name="Park H."/>
        </authorList>
    </citation>
    <scope>NUCLEOTIDE SEQUENCE [LARGE SCALE GENOMIC DNA]</scope>
    <source>
        <strain evidence="19">DM0001</strain>
        <tissue evidence="19">Muscle</tissue>
    </source>
</reference>
<keyword evidence="10 15" id="KW-0443">Lipid metabolism</keyword>
<dbReference type="SUPFAM" id="SSF47473">
    <property type="entry name" value="EF-hand"/>
    <property type="match status" value="1"/>
</dbReference>
<dbReference type="InterPro" id="IPR017946">
    <property type="entry name" value="PLC-like_Pdiesterase_TIM-brl"/>
</dbReference>
<dbReference type="GO" id="GO:0016042">
    <property type="term" value="P:lipid catabolic process"/>
    <property type="evidence" value="ECO:0007669"/>
    <property type="project" value="UniProtKB-KW"/>
</dbReference>
<dbReference type="SMART" id="SM00239">
    <property type="entry name" value="C2"/>
    <property type="match status" value="1"/>
</dbReference>
<dbReference type="GO" id="GO:0048471">
    <property type="term" value="C:perinuclear region of cytoplasm"/>
    <property type="evidence" value="ECO:0007669"/>
    <property type="project" value="UniProtKB-SubCell"/>
</dbReference>
<dbReference type="PANTHER" id="PTHR10336">
    <property type="entry name" value="PHOSPHOINOSITIDE-SPECIFIC PHOSPHOLIPASE C FAMILY PROTEIN"/>
    <property type="match status" value="1"/>
</dbReference>
<feature type="compositionally biased region" description="Acidic residues" evidence="16">
    <location>
        <begin position="256"/>
        <end position="275"/>
    </location>
</feature>
<sequence>MQRGKAPPSRRAEIQHLYQTYASGQTTLPACALLRFLHKEQNELTANEEKADSLIDRYEIEETARESRSMTFEGFLRYMESKDCCVFDQAHTSVYKSMDQPLTHYFISSSHNTYLTGDQIVGKSHLDAYVSALRKGCRCLEIDCWDGPDMEPVVYHGYTLTTKILFKDVITTVEQHAFEVSAYPVILSLENHCSKEQQEVMAKYLVSILGEKLLRAPLDHLTTGDLPSPNDLKYKILIKNKKLKPHINTEGPSCTETEESVDEGEEEDEDEEDEDLQTKAKFWSSKKLKIKKEKVAVAEALSDLVVYTKSVKFISFSHSKDNQNYCENTSMAEKKARKLAKASAAAFAQHNQRFLSRIYPAGSRTSSSNYNPQEFWSVGSQLVALNFQSLGLPMDLNDGRFQDNGGCGYVLKPPVLMSSQESFDPSLKPTHLLLKVFSGSNLPISRSGKALDSFVTVEVYGISSDSHRKHTHTVKNNSLSPYWDSDMNFSISVPELCLLRFCVREQTGLLSSEFVGQYTLPFTSLKKGYRWVPLRSRDGCSMDPASLFLFSEKSVGGSSPSVLWRPLLDADTQCSSEVFYQDRELTVLRVRDLQLDLRMGSCNRSIWLGGCYCDDERSYQLQQAEYECRAFSDYVVGFTAELHKAMQALRLQPPPVMKCCISDVKMN</sequence>
<keyword evidence="9 15" id="KW-0442">Lipid degradation</keyword>
<dbReference type="Proteomes" id="UP000518266">
    <property type="component" value="Unassembled WGS sequence"/>
</dbReference>
<dbReference type="GO" id="GO:0060470">
    <property type="term" value="P:positive regulation of cytosolic calcium ion concentration involved in egg activation"/>
    <property type="evidence" value="ECO:0007669"/>
    <property type="project" value="TreeGrafter"/>
</dbReference>
<organism evidence="19 20">
    <name type="scientific">Dissostichus mawsoni</name>
    <name type="common">Antarctic cod</name>
    <dbReference type="NCBI Taxonomy" id="36200"/>
    <lineage>
        <taxon>Eukaryota</taxon>
        <taxon>Metazoa</taxon>
        <taxon>Chordata</taxon>
        <taxon>Craniata</taxon>
        <taxon>Vertebrata</taxon>
        <taxon>Euteleostomi</taxon>
        <taxon>Actinopterygii</taxon>
        <taxon>Neopterygii</taxon>
        <taxon>Teleostei</taxon>
        <taxon>Neoteleostei</taxon>
        <taxon>Acanthomorphata</taxon>
        <taxon>Eupercaria</taxon>
        <taxon>Perciformes</taxon>
        <taxon>Notothenioidei</taxon>
        <taxon>Nototheniidae</taxon>
        <taxon>Dissostichus</taxon>
    </lineage>
</organism>
<dbReference type="SMART" id="SM00149">
    <property type="entry name" value="PLCYc"/>
    <property type="match status" value="1"/>
</dbReference>
<name>A0A7J5YZK7_DISMA</name>
<keyword evidence="5" id="KW-0217">Developmental protein</keyword>
<dbReference type="SUPFAM" id="SSF51695">
    <property type="entry name" value="PLC-like phosphodiesterases"/>
    <property type="match status" value="1"/>
</dbReference>
<keyword evidence="6" id="KW-0963">Cytoplasm</keyword>
<protein>
    <recommendedName>
        <fullName evidence="15">Phosphoinositide phospholipase C</fullName>
        <ecNumber evidence="15">3.1.4.11</ecNumber>
    </recommendedName>
</protein>
<comment type="catalytic activity">
    <reaction evidence="14">
        <text>a 1,2-diacyl-sn-glycero-3-phospho-(1D-myo-inositol-4,5-bisphosphate) + H2O = 1D-myo-inositol 1,4,5-trisphosphate + a 1,2-diacyl-sn-glycerol + H(+)</text>
        <dbReference type="Rhea" id="RHEA:33179"/>
        <dbReference type="ChEBI" id="CHEBI:15377"/>
        <dbReference type="ChEBI" id="CHEBI:15378"/>
        <dbReference type="ChEBI" id="CHEBI:17815"/>
        <dbReference type="ChEBI" id="CHEBI:58456"/>
        <dbReference type="ChEBI" id="CHEBI:203600"/>
        <dbReference type="EC" id="3.1.4.11"/>
    </reaction>
    <physiologicalReaction direction="left-to-right" evidence="14">
        <dbReference type="Rhea" id="RHEA:33180"/>
    </physiologicalReaction>
</comment>
<dbReference type="Gene3D" id="1.10.238.10">
    <property type="entry name" value="EF-hand"/>
    <property type="match status" value="1"/>
</dbReference>
<accession>A0A7J5YZK7</accession>
<dbReference type="PROSITE" id="PS50008">
    <property type="entry name" value="PIPLC_Y_DOMAIN"/>
    <property type="match status" value="1"/>
</dbReference>
<dbReference type="GO" id="GO:0035556">
    <property type="term" value="P:intracellular signal transduction"/>
    <property type="evidence" value="ECO:0007669"/>
    <property type="project" value="InterPro"/>
</dbReference>
<dbReference type="Pfam" id="PF00387">
    <property type="entry name" value="PI-PLC-Y"/>
    <property type="match status" value="1"/>
</dbReference>
<evidence type="ECO:0000256" key="10">
    <source>
        <dbReference type="ARBA" id="ARBA00023098"/>
    </source>
</evidence>
<evidence type="ECO:0000259" key="17">
    <source>
        <dbReference type="PROSITE" id="PS50004"/>
    </source>
</evidence>
<dbReference type="InterPro" id="IPR015359">
    <property type="entry name" value="PLC_EF-hand-like"/>
</dbReference>
<keyword evidence="8" id="KW-0106">Calcium</keyword>
<dbReference type="PROSITE" id="PS50007">
    <property type="entry name" value="PIPLC_X_DOMAIN"/>
    <property type="match status" value="1"/>
</dbReference>
<evidence type="ECO:0000256" key="3">
    <source>
        <dbReference type="ARBA" id="ARBA00004123"/>
    </source>
</evidence>
<evidence type="ECO:0000313" key="20">
    <source>
        <dbReference type="Proteomes" id="UP000518266"/>
    </source>
</evidence>
<dbReference type="InterPro" id="IPR001192">
    <property type="entry name" value="PI-PLC_fam"/>
</dbReference>
<feature type="domain" description="C2" evidence="17">
    <location>
        <begin position="412"/>
        <end position="536"/>
    </location>
</feature>
<dbReference type="GO" id="GO:0004435">
    <property type="term" value="F:phosphatidylinositol-4,5-bisphosphate phospholipase C activity"/>
    <property type="evidence" value="ECO:0007669"/>
    <property type="project" value="UniProtKB-EC"/>
</dbReference>
<dbReference type="SUPFAM" id="SSF49562">
    <property type="entry name" value="C2 domain (Calcium/lipid-binding domain, CaLB)"/>
    <property type="match status" value="1"/>
</dbReference>
<dbReference type="Gene3D" id="2.60.40.150">
    <property type="entry name" value="C2 domain"/>
    <property type="match status" value="1"/>
</dbReference>
<evidence type="ECO:0000256" key="4">
    <source>
        <dbReference type="ARBA" id="ARBA00004556"/>
    </source>
</evidence>
<evidence type="ECO:0000256" key="14">
    <source>
        <dbReference type="ARBA" id="ARBA00023674"/>
    </source>
</evidence>
<gene>
    <name evidence="19" type="ORF">F7725_023067</name>
</gene>
<dbReference type="InterPro" id="IPR011992">
    <property type="entry name" value="EF-hand-dom_pair"/>
</dbReference>
<evidence type="ECO:0000256" key="13">
    <source>
        <dbReference type="ARBA" id="ARBA00023279"/>
    </source>
</evidence>
<dbReference type="OrthoDB" id="269822at2759"/>
<evidence type="ECO:0000256" key="12">
    <source>
        <dbReference type="ARBA" id="ARBA00023242"/>
    </source>
</evidence>
<dbReference type="Pfam" id="PF00168">
    <property type="entry name" value="C2"/>
    <property type="match status" value="1"/>
</dbReference>
<dbReference type="InterPro" id="IPR000008">
    <property type="entry name" value="C2_dom"/>
</dbReference>
<dbReference type="Pfam" id="PF09279">
    <property type="entry name" value="EF-hand_like"/>
    <property type="match status" value="1"/>
</dbReference>
<dbReference type="FunFam" id="1.10.238.10:FF:000005">
    <property type="entry name" value="Phosphoinositide phospholipase C"/>
    <property type="match status" value="1"/>
</dbReference>
<evidence type="ECO:0000256" key="7">
    <source>
        <dbReference type="ARBA" id="ARBA00022801"/>
    </source>
</evidence>
<dbReference type="Gene3D" id="3.20.20.190">
    <property type="entry name" value="Phosphatidylinositol (PI) phosphodiesterase"/>
    <property type="match status" value="1"/>
</dbReference>
<evidence type="ECO:0000313" key="19">
    <source>
        <dbReference type="EMBL" id="KAF3855012.1"/>
    </source>
</evidence>
<dbReference type="InterPro" id="IPR001711">
    <property type="entry name" value="PLipase_C_Pinositol-sp_Y"/>
</dbReference>
<evidence type="ECO:0000256" key="2">
    <source>
        <dbReference type="ARBA" id="ARBA00003992"/>
    </source>
</evidence>
<evidence type="ECO:0000256" key="5">
    <source>
        <dbReference type="ARBA" id="ARBA00022473"/>
    </source>
</evidence>